<dbReference type="SUPFAM" id="SSF51445">
    <property type="entry name" value="(Trans)glycosidases"/>
    <property type="match status" value="1"/>
</dbReference>
<dbReference type="EMBL" id="NBIV01000037">
    <property type="protein sequence ID" value="PXF46523.1"/>
    <property type="molecule type" value="Genomic_DNA"/>
</dbReference>
<evidence type="ECO:0000313" key="2">
    <source>
        <dbReference type="Proteomes" id="UP000247409"/>
    </source>
</evidence>
<dbReference type="Proteomes" id="UP000247409">
    <property type="component" value="Unassembled WGS sequence"/>
</dbReference>
<organism evidence="1 2">
    <name type="scientific">Gracilariopsis chorda</name>
    <dbReference type="NCBI Taxonomy" id="448386"/>
    <lineage>
        <taxon>Eukaryota</taxon>
        <taxon>Rhodophyta</taxon>
        <taxon>Florideophyceae</taxon>
        <taxon>Rhodymeniophycidae</taxon>
        <taxon>Gracilariales</taxon>
        <taxon>Gracilariaceae</taxon>
        <taxon>Gracilariopsis</taxon>
    </lineage>
</organism>
<keyword evidence="2" id="KW-1185">Reference proteome</keyword>
<proteinExistence type="predicted"/>
<gene>
    <name evidence="1" type="ORF">BWQ96_03758</name>
</gene>
<name>A0A2V3IWT7_9FLOR</name>
<reference evidence="1 2" key="1">
    <citation type="journal article" date="2018" name="Mol. Biol. Evol.">
        <title>Analysis of the draft genome of the red seaweed Gracilariopsis chorda provides insights into genome size evolution in Rhodophyta.</title>
        <authorList>
            <person name="Lee J."/>
            <person name="Yang E.C."/>
            <person name="Graf L."/>
            <person name="Yang J.H."/>
            <person name="Qiu H."/>
            <person name="Zel Zion U."/>
            <person name="Chan C.X."/>
            <person name="Stephens T.G."/>
            <person name="Weber A.P.M."/>
            <person name="Boo G.H."/>
            <person name="Boo S.M."/>
            <person name="Kim K.M."/>
            <person name="Shin Y."/>
            <person name="Jung M."/>
            <person name="Lee S.J."/>
            <person name="Yim H.S."/>
            <person name="Lee J.H."/>
            <person name="Bhattacharya D."/>
            <person name="Yoon H.S."/>
        </authorList>
    </citation>
    <scope>NUCLEOTIDE SEQUENCE [LARGE SCALE GENOMIC DNA]</scope>
    <source>
        <strain evidence="1 2">SKKU-2015</strain>
        <tissue evidence="1">Whole body</tissue>
    </source>
</reference>
<comment type="caution">
    <text evidence="1">The sequence shown here is derived from an EMBL/GenBank/DDBJ whole genome shotgun (WGS) entry which is preliminary data.</text>
</comment>
<dbReference type="Pfam" id="PF22612">
    <property type="entry name" value="GH113"/>
    <property type="match status" value="1"/>
</dbReference>
<dbReference type="Gene3D" id="3.20.20.80">
    <property type="entry name" value="Glycosidases"/>
    <property type="match status" value="1"/>
</dbReference>
<dbReference type="CDD" id="cd19608">
    <property type="entry name" value="GH113_mannanase-like"/>
    <property type="match status" value="1"/>
</dbReference>
<protein>
    <submittedName>
        <fullName evidence="1">Uncharacterized protein</fullName>
    </submittedName>
</protein>
<dbReference type="InterPro" id="IPR055151">
    <property type="entry name" value="GH113"/>
</dbReference>
<sequence>MDVMGAAFSTGHDVWGYRQWYAHRSLWDLKATGANYVQISIYTKMNNLQALEATQETDDESIRYIIRTVKNTGMKVFLKPVVEISGHTWRGFLTGRPIWFRKVYRPFITHIAEIAQEEGVDLFAIGSEYRNSEVQVKEWNKTIDAVKRIYYGPITYIANHDSYRRFKLWHRMDYISISAYFQLMGGVRGPSPSLNDTKRMWKHISDDVWRWRKWRQLTSKKVLIAEVGVQSKGDGVVYRVPWDWTVAAPVDFNEQNKMYEGICDAFADPTWVAGIVFWNWELQPHAGTYYPGISGYTPQNKPALQVMRRYFSHSHS</sequence>
<accession>A0A2V3IWT7</accession>
<dbReference type="OrthoDB" id="14424at2759"/>
<evidence type="ECO:0000313" key="1">
    <source>
        <dbReference type="EMBL" id="PXF46523.1"/>
    </source>
</evidence>
<dbReference type="InterPro" id="IPR017853">
    <property type="entry name" value="GH"/>
</dbReference>
<dbReference type="AlphaFoldDB" id="A0A2V3IWT7"/>